<sequence length="195" mass="21385">MSAAPTLEQNWGHIPEDGPGRRSDGNRLGRECLVANRLSEDPLIQVLVIEADGSNERINGIDIPFLLAPAFDPTYRWNFTPVPQPGLGGRSLPLALSREEVLRSVSPTILDYGAIAQLTGDEGWTWDNPPANSNQDERWVEPVDNHSSSGQFNLTAHGFDGTTSASLPPHAEAMDQRVTQTTEENPEFPFNLDTN</sequence>
<dbReference type="AlphaFoldDB" id="A0A9P6A6Z4"/>
<feature type="compositionally biased region" description="Basic and acidic residues" evidence="1">
    <location>
        <begin position="14"/>
        <end position="26"/>
    </location>
</feature>
<dbReference type="Gene3D" id="3.50.50.60">
    <property type="entry name" value="FAD/NAD(P)-binding domain"/>
    <property type="match status" value="1"/>
</dbReference>
<feature type="compositionally biased region" description="Basic and acidic residues" evidence="1">
    <location>
        <begin position="135"/>
        <end position="144"/>
    </location>
</feature>
<evidence type="ECO:0000256" key="1">
    <source>
        <dbReference type="SAM" id="MobiDB-lite"/>
    </source>
</evidence>
<evidence type="ECO:0000313" key="2">
    <source>
        <dbReference type="EMBL" id="KAF9498899.1"/>
    </source>
</evidence>
<dbReference type="OrthoDB" id="269227at2759"/>
<proteinExistence type="predicted"/>
<accession>A0A9P6A6Z4</accession>
<reference evidence="2" key="1">
    <citation type="submission" date="2020-11" db="EMBL/GenBank/DDBJ databases">
        <authorList>
            <consortium name="DOE Joint Genome Institute"/>
            <person name="Ahrendt S."/>
            <person name="Riley R."/>
            <person name="Andreopoulos W."/>
            <person name="Labutti K."/>
            <person name="Pangilinan J."/>
            <person name="Ruiz-Duenas F.J."/>
            <person name="Barrasa J.M."/>
            <person name="Sanchez-Garcia M."/>
            <person name="Camarero S."/>
            <person name="Miyauchi S."/>
            <person name="Serrano A."/>
            <person name="Linde D."/>
            <person name="Babiker R."/>
            <person name="Drula E."/>
            <person name="Ayuso-Fernandez I."/>
            <person name="Pacheco R."/>
            <person name="Padilla G."/>
            <person name="Ferreira P."/>
            <person name="Barriuso J."/>
            <person name="Kellner H."/>
            <person name="Castanera R."/>
            <person name="Alfaro M."/>
            <person name="Ramirez L."/>
            <person name="Pisabarro A.G."/>
            <person name="Kuo A."/>
            <person name="Tritt A."/>
            <person name="Lipzen A."/>
            <person name="He G."/>
            <person name="Yan M."/>
            <person name="Ng V."/>
            <person name="Cullen D."/>
            <person name="Martin F."/>
            <person name="Rosso M.-N."/>
            <person name="Henrissat B."/>
            <person name="Hibbett D."/>
            <person name="Martinez A.T."/>
            <person name="Grigoriev I.V."/>
        </authorList>
    </citation>
    <scope>NUCLEOTIDE SEQUENCE</scope>
    <source>
        <strain evidence="2">ATCC 90797</strain>
    </source>
</reference>
<feature type="compositionally biased region" description="Polar residues" evidence="1">
    <location>
        <begin position="145"/>
        <end position="154"/>
    </location>
</feature>
<gene>
    <name evidence="2" type="ORF">BDN71DRAFT_1503612</name>
</gene>
<feature type="region of interest" description="Disordered" evidence="1">
    <location>
        <begin position="123"/>
        <end position="195"/>
    </location>
</feature>
<protein>
    <submittedName>
        <fullName evidence="2">Uncharacterized protein</fullName>
    </submittedName>
</protein>
<organism evidence="2 3">
    <name type="scientific">Pleurotus eryngii</name>
    <name type="common">Boletus of the steppes</name>
    <dbReference type="NCBI Taxonomy" id="5323"/>
    <lineage>
        <taxon>Eukaryota</taxon>
        <taxon>Fungi</taxon>
        <taxon>Dikarya</taxon>
        <taxon>Basidiomycota</taxon>
        <taxon>Agaricomycotina</taxon>
        <taxon>Agaricomycetes</taxon>
        <taxon>Agaricomycetidae</taxon>
        <taxon>Agaricales</taxon>
        <taxon>Pleurotineae</taxon>
        <taxon>Pleurotaceae</taxon>
        <taxon>Pleurotus</taxon>
    </lineage>
</organism>
<dbReference type="InterPro" id="IPR036188">
    <property type="entry name" value="FAD/NAD-bd_sf"/>
</dbReference>
<name>A0A9P6A6Z4_PLEER</name>
<feature type="region of interest" description="Disordered" evidence="1">
    <location>
        <begin position="1"/>
        <end position="26"/>
    </location>
</feature>
<comment type="caution">
    <text evidence="2">The sequence shown here is derived from an EMBL/GenBank/DDBJ whole genome shotgun (WGS) entry which is preliminary data.</text>
</comment>
<dbReference type="Proteomes" id="UP000807025">
    <property type="component" value="Unassembled WGS sequence"/>
</dbReference>
<keyword evidence="3" id="KW-1185">Reference proteome</keyword>
<dbReference type="EMBL" id="MU154535">
    <property type="protein sequence ID" value="KAF9498899.1"/>
    <property type="molecule type" value="Genomic_DNA"/>
</dbReference>
<evidence type="ECO:0000313" key="3">
    <source>
        <dbReference type="Proteomes" id="UP000807025"/>
    </source>
</evidence>
<dbReference type="Gene3D" id="3.30.560.10">
    <property type="entry name" value="Glucose Oxidase, domain 3"/>
    <property type="match status" value="1"/>
</dbReference>